<proteinExistence type="predicted"/>
<dbReference type="AlphaFoldDB" id="A0A1Y2EQK6"/>
<dbReference type="Proteomes" id="UP000193920">
    <property type="component" value="Unassembled WGS sequence"/>
</dbReference>
<sequence>MNQDEIYLDITNKILENAKIKIIKEVYNNVLNALSKEQNNELLNDNLIAKVIQSNVKKTSNSNVGKLFYIKKETKNSSSVPNLKEENKENHLNLIIPSVVYFCKNIPNAIEIPKNLIKANLNFLQKNENKYHYFTVKLNHNDKIYFVTYAELNKFTKREIIAIYLNNKPICKDNFPYELKEKYDFF</sequence>
<organism evidence="1 2">
    <name type="scientific">Neocallimastix californiae</name>
    <dbReference type="NCBI Taxonomy" id="1754190"/>
    <lineage>
        <taxon>Eukaryota</taxon>
        <taxon>Fungi</taxon>
        <taxon>Fungi incertae sedis</taxon>
        <taxon>Chytridiomycota</taxon>
        <taxon>Chytridiomycota incertae sedis</taxon>
        <taxon>Neocallimastigomycetes</taxon>
        <taxon>Neocallimastigales</taxon>
        <taxon>Neocallimastigaceae</taxon>
        <taxon>Neocallimastix</taxon>
    </lineage>
</organism>
<reference evidence="1 2" key="1">
    <citation type="submission" date="2016-08" db="EMBL/GenBank/DDBJ databases">
        <title>A Parts List for Fungal Cellulosomes Revealed by Comparative Genomics.</title>
        <authorList>
            <consortium name="DOE Joint Genome Institute"/>
            <person name="Haitjema C.H."/>
            <person name="Gilmore S.P."/>
            <person name="Henske J.K."/>
            <person name="Solomon K.V."/>
            <person name="De Groot R."/>
            <person name="Kuo A."/>
            <person name="Mondo S.J."/>
            <person name="Salamov A.A."/>
            <person name="Labutti K."/>
            <person name="Zhao Z."/>
            <person name="Chiniquy J."/>
            <person name="Barry K."/>
            <person name="Brewer H.M."/>
            <person name="Purvine S.O."/>
            <person name="Wright A.T."/>
            <person name="Boxma B."/>
            <person name="Van Alen T."/>
            <person name="Hackstein J.H."/>
            <person name="Baker S.E."/>
            <person name="Grigoriev I.V."/>
            <person name="O'Malley M.A."/>
        </authorList>
    </citation>
    <scope>NUCLEOTIDE SEQUENCE [LARGE SCALE GENOMIC DNA]</scope>
    <source>
        <strain evidence="1 2">G1</strain>
    </source>
</reference>
<accession>A0A1Y2EQK6</accession>
<name>A0A1Y2EQK6_9FUNG</name>
<dbReference type="OrthoDB" id="10533943at2759"/>
<evidence type="ECO:0000313" key="2">
    <source>
        <dbReference type="Proteomes" id="UP000193920"/>
    </source>
</evidence>
<evidence type="ECO:0000313" key="1">
    <source>
        <dbReference type="EMBL" id="ORY73574.1"/>
    </source>
</evidence>
<comment type="caution">
    <text evidence="1">The sequence shown here is derived from an EMBL/GenBank/DDBJ whole genome shotgun (WGS) entry which is preliminary data.</text>
</comment>
<gene>
    <name evidence="1" type="ORF">LY90DRAFT_503115</name>
</gene>
<dbReference type="EMBL" id="MCOG01000033">
    <property type="protein sequence ID" value="ORY73574.1"/>
    <property type="molecule type" value="Genomic_DNA"/>
</dbReference>
<keyword evidence="2" id="KW-1185">Reference proteome</keyword>
<protein>
    <submittedName>
        <fullName evidence="1">Uncharacterized protein</fullName>
    </submittedName>
</protein>